<dbReference type="InterPro" id="IPR018711">
    <property type="entry name" value="NAGPA"/>
</dbReference>
<accession>A0AAV4BJZ9</accession>
<evidence type="ECO:0000313" key="2">
    <source>
        <dbReference type="EMBL" id="GFO20736.1"/>
    </source>
</evidence>
<proteinExistence type="predicted"/>
<dbReference type="PANTHER" id="PTHR40446">
    <property type="entry name" value="N-ACETYLGLUCOSAMINE-1-PHOSPHODIESTER ALPHA-N-ACETYLGLUCOSAMINIDASE"/>
    <property type="match status" value="1"/>
</dbReference>
<dbReference type="EMBL" id="BLXT01005191">
    <property type="protein sequence ID" value="GFO20736.1"/>
    <property type="molecule type" value="Genomic_DNA"/>
</dbReference>
<keyword evidence="3" id="KW-1185">Reference proteome</keyword>
<dbReference type="AlphaFoldDB" id="A0AAV4BJZ9"/>
<feature type="domain" description="Phosphodiester glycosidase" evidence="1">
    <location>
        <begin position="1"/>
        <end position="48"/>
    </location>
</feature>
<sequence length="67" mass="7079">MGIVNAINLDGGGSVTVLANGNLINRPSDRCPDDFVKCEREVSTVVCVHAPRCSPTECSDHPSCHSP</sequence>
<reference evidence="2 3" key="1">
    <citation type="journal article" date="2021" name="Elife">
        <title>Chloroplast acquisition without the gene transfer in kleptoplastic sea slugs, Plakobranchus ocellatus.</title>
        <authorList>
            <person name="Maeda T."/>
            <person name="Takahashi S."/>
            <person name="Yoshida T."/>
            <person name="Shimamura S."/>
            <person name="Takaki Y."/>
            <person name="Nagai Y."/>
            <person name="Toyoda A."/>
            <person name="Suzuki Y."/>
            <person name="Arimoto A."/>
            <person name="Ishii H."/>
            <person name="Satoh N."/>
            <person name="Nishiyama T."/>
            <person name="Hasebe M."/>
            <person name="Maruyama T."/>
            <person name="Minagawa J."/>
            <person name="Obokata J."/>
            <person name="Shigenobu S."/>
        </authorList>
    </citation>
    <scope>NUCLEOTIDE SEQUENCE [LARGE SCALE GENOMIC DNA]</scope>
</reference>
<comment type="caution">
    <text evidence="2">The sequence shown here is derived from an EMBL/GenBank/DDBJ whole genome shotgun (WGS) entry which is preliminary data.</text>
</comment>
<organism evidence="2 3">
    <name type="scientific">Plakobranchus ocellatus</name>
    <dbReference type="NCBI Taxonomy" id="259542"/>
    <lineage>
        <taxon>Eukaryota</taxon>
        <taxon>Metazoa</taxon>
        <taxon>Spiralia</taxon>
        <taxon>Lophotrochozoa</taxon>
        <taxon>Mollusca</taxon>
        <taxon>Gastropoda</taxon>
        <taxon>Heterobranchia</taxon>
        <taxon>Euthyneura</taxon>
        <taxon>Panpulmonata</taxon>
        <taxon>Sacoglossa</taxon>
        <taxon>Placobranchoidea</taxon>
        <taxon>Plakobranchidae</taxon>
        <taxon>Plakobranchus</taxon>
    </lineage>
</organism>
<evidence type="ECO:0000259" key="1">
    <source>
        <dbReference type="Pfam" id="PF09992"/>
    </source>
</evidence>
<dbReference type="Pfam" id="PF09992">
    <property type="entry name" value="NAGPA"/>
    <property type="match status" value="1"/>
</dbReference>
<name>A0AAV4BJZ9_9GAST</name>
<dbReference type="GO" id="GO:0033299">
    <property type="term" value="P:secretion of lysosomal enzymes"/>
    <property type="evidence" value="ECO:0007669"/>
    <property type="project" value="TreeGrafter"/>
</dbReference>
<dbReference type="PANTHER" id="PTHR40446:SF2">
    <property type="entry name" value="N-ACETYLGLUCOSAMINE-1-PHOSPHODIESTER ALPHA-N-ACETYLGLUCOSAMINIDASE"/>
    <property type="match status" value="1"/>
</dbReference>
<protein>
    <submittedName>
        <fullName evidence="2">N-acetylglucosamine-1-phosphodiester alpha-n-acetylglucosaminidase</fullName>
    </submittedName>
</protein>
<dbReference type="Proteomes" id="UP000735302">
    <property type="component" value="Unassembled WGS sequence"/>
</dbReference>
<gene>
    <name evidence="2" type="ORF">PoB_004724100</name>
</gene>
<evidence type="ECO:0000313" key="3">
    <source>
        <dbReference type="Proteomes" id="UP000735302"/>
    </source>
</evidence>